<accession>A0ABD3AWF8</accession>
<evidence type="ECO:0000256" key="1">
    <source>
        <dbReference type="SAM" id="MobiDB-lite"/>
    </source>
</evidence>
<organism evidence="2 3">
    <name type="scientific">Cinchona calisaya</name>
    <dbReference type="NCBI Taxonomy" id="153742"/>
    <lineage>
        <taxon>Eukaryota</taxon>
        <taxon>Viridiplantae</taxon>
        <taxon>Streptophyta</taxon>
        <taxon>Embryophyta</taxon>
        <taxon>Tracheophyta</taxon>
        <taxon>Spermatophyta</taxon>
        <taxon>Magnoliopsida</taxon>
        <taxon>eudicotyledons</taxon>
        <taxon>Gunneridae</taxon>
        <taxon>Pentapetalae</taxon>
        <taxon>asterids</taxon>
        <taxon>lamiids</taxon>
        <taxon>Gentianales</taxon>
        <taxon>Rubiaceae</taxon>
        <taxon>Cinchonoideae</taxon>
        <taxon>Cinchoneae</taxon>
        <taxon>Cinchona</taxon>
    </lineage>
</organism>
<dbReference type="EMBL" id="JBJUIK010000002">
    <property type="protein sequence ID" value="KAL3535324.1"/>
    <property type="molecule type" value="Genomic_DNA"/>
</dbReference>
<feature type="compositionally biased region" description="Basic and acidic residues" evidence="1">
    <location>
        <begin position="49"/>
        <end position="59"/>
    </location>
</feature>
<feature type="compositionally biased region" description="Basic and acidic residues" evidence="1">
    <location>
        <begin position="71"/>
        <end position="81"/>
    </location>
</feature>
<name>A0ABD3AWF8_9GENT</name>
<proteinExistence type="predicted"/>
<feature type="region of interest" description="Disordered" evidence="1">
    <location>
        <begin position="33"/>
        <end position="91"/>
    </location>
</feature>
<dbReference type="Proteomes" id="UP001630127">
    <property type="component" value="Unassembled WGS sequence"/>
</dbReference>
<sequence length="194" mass="22645">MPGESAQGTQRRGERTGSGWILQVCERYAAAGPPCRQSKFSPSQYLPEFVHDDTGENDHPSQNPEGNKQGQEMDKNEKVPRTETTAENEKVAGNQAPVDWLVELVTSVRVANIWMMKFGRKIEKWMNRKKTRLQRIELKIHYVVTQINNSVNDEFYQSAMDDEDEFEDRQNIWMKRRLVDIWNYGQRLSTNNHE</sequence>
<dbReference type="AlphaFoldDB" id="A0ABD3AWF8"/>
<reference evidence="2 3" key="1">
    <citation type="submission" date="2024-11" db="EMBL/GenBank/DDBJ databases">
        <title>A near-complete genome assembly of Cinchona calisaya.</title>
        <authorList>
            <person name="Lian D.C."/>
            <person name="Zhao X.W."/>
            <person name="Wei L."/>
        </authorList>
    </citation>
    <scope>NUCLEOTIDE SEQUENCE [LARGE SCALE GENOMIC DNA]</scope>
    <source>
        <tissue evidence="2">Nenye</tissue>
    </source>
</reference>
<feature type="compositionally biased region" description="Polar residues" evidence="1">
    <location>
        <begin position="60"/>
        <end position="70"/>
    </location>
</feature>
<protein>
    <submittedName>
        <fullName evidence="2">Uncharacterized protein</fullName>
    </submittedName>
</protein>
<keyword evidence="3" id="KW-1185">Reference proteome</keyword>
<gene>
    <name evidence="2" type="ORF">ACH5RR_003785</name>
</gene>
<evidence type="ECO:0000313" key="2">
    <source>
        <dbReference type="EMBL" id="KAL3535324.1"/>
    </source>
</evidence>
<evidence type="ECO:0000313" key="3">
    <source>
        <dbReference type="Proteomes" id="UP001630127"/>
    </source>
</evidence>
<comment type="caution">
    <text evidence="2">The sequence shown here is derived from an EMBL/GenBank/DDBJ whole genome shotgun (WGS) entry which is preliminary data.</text>
</comment>